<dbReference type="Proteomes" id="UP000887565">
    <property type="component" value="Unplaced"/>
</dbReference>
<organism evidence="1 2">
    <name type="scientific">Romanomermis culicivorax</name>
    <name type="common">Nematode worm</name>
    <dbReference type="NCBI Taxonomy" id="13658"/>
    <lineage>
        <taxon>Eukaryota</taxon>
        <taxon>Metazoa</taxon>
        <taxon>Ecdysozoa</taxon>
        <taxon>Nematoda</taxon>
        <taxon>Enoplea</taxon>
        <taxon>Dorylaimia</taxon>
        <taxon>Mermithida</taxon>
        <taxon>Mermithoidea</taxon>
        <taxon>Mermithidae</taxon>
        <taxon>Romanomermis</taxon>
    </lineage>
</organism>
<sequence>MANNDHRTLTHSDIFMEALGYGYVQRAYFFGRQIHRFARITLQILYEKSVGLIMYTMYQNNSSRINLTLNRFSHLKQYIKTPKQTIISANRQTTTATIIGQLSGLSAPVKTSTSGPHTILSFEQNLTLKLFAGLICSKKPVSGGKQLSAENLPDVI</sequence>
<evidence type="ECO:0000313" key="1">
    <source>
        <dbReference type="Proteomes" id="UP000887565"/>
    </source>
</evidence>
<reference evidence="2" key="1">
    <citation type="submission" date="2022-11" db="UniProtKB">
        <authorList>
            <consortium name="WormBaseParasite"/>
        </authorList>
    </citation>
    <scope>IDENTIFICATION</scope>
</reference>
<dbReference type="AlphaFoldDB" id="A0A915HGS4"/>
<keyword evidence="1" id="KW-1185">Reference proteome</keyword>
<dbReference type="WBParaSite" id="nRc.2.0.1.t01217-RA">
    <property type="protein sequence ID" value="nRc.2.0.1.t01217-RA"/>
    <property type="gene ID" value="nRc.2.0.1.g01217"/>
</dbReference>
<evidence type="ECO:0000313" key="2">
    <source>
        <dbReference type="WBParaSite" id="nRc.2.0.1.t01217-RA"/>
    </source>
</evidence>
<accession>A0A915HGS4</accession>
<protein>
    <submittedName>
        <fullName evidence="2">Uncharacterized protein</fullName>
    </submittedName>
</protein>
<proteinExistence type="predicted"/>
<name>A0A915HGS4_ROMCU</name>